<dbReference type="InterPro" id="IPR036390">
    <property type="entry name" value="WH_DNA-bd_sf"/>
</dbReference>
<dbReference type="AlphaFoldDB" id="A0A2K2TGE1"/>
<comment type="caution">
    <text evidence="2">The sequence shown here is derived from an EMBL/GenBank/DDBJ whole genome shotgun (WGS) entry which is preliminary data.</text>
</comment>
<protein>
    <submittedName>
        <fullName evidence="2">Crp/Fnr family transcriptional regulator</fullName>
    </submittedName>
</protein>
<sequence length="62" mass="7002">KRLPEHHGILVDFVVTNLDVEGFCGINSRSSVARILSDLRAEGIIDIVDHKFVVKNINFLRD</sequence>
<dbReference type="Proteomes" id="UP000236514">
    <property type="component" value="Unassembled WGS sequence"/>
</dbReference>
<organism evidence="2 3">
    <name type="scientific">Limosilactobacillus fermentum</name>
    <name type="common">Lactobacillus fermentum</name>
    <dbReference type="NCBI Taxonomy" id="1613"/>
    <lineage>
        <taxon>Bacteria</taxon>
        <taxon>Bacillati</taxon>
        <taxon>Bacillota</taxon>
        <taxon>Bacilli</taxon>
        <taxon>Lactobacillales</taxon>
        <taxon>Lactobacillaceae</taxon>
        <taxon>Limosilactobacillus</taxon>
    </lineage>
</organism>
<dbReference type="EMBL" id="POTQ01000032">
    <property type="protein sequence ID" value="PNV57064.1"/>
    <property type="molecule type" value="Genomic_DNA"/>
</dbReference>
<dbReference type="InterPro" id="IPR012318">
    <property type="entry name" value="HTH_CRP"/>
</dbReference>
<feature type="domain" description="HTH crp-type" evidence="1">
    <location>
        <begin position="1"/>
        <end position="58"/>
    </location>
</feature>
<proteinExistence type="predicted"/>
<dbReference type="SUPFAM" id="SSF46785">
    <property type="entry name" value="Winged helix' DNA-binding domain"/>
    <property type="match status" value="1"/>
</dbReference>
<dbReference type="GO" id="GO:0003677">
    <property type="term" value="F:DNA binding"/>
    <property type="evidence" value="ECO:0007669"/>
    <property type="project" value="InterPro"/>
</dbReference>
<name>A0A2K2TGE1_LIMFE</name>
<dbReference type="GO" id="GO:0006355">
    <property type="term" value="P:regulation of DNA-templated transcription"/>
    <property type="evidence" value="ECO:0007669"/>
    <property type="project" value="InterPro"/>
</dbReference>
<dbReference type="Gene3D" id="1.10.10.10">
    <property type="entry name" value="Winged helix-like DNA-binding domain superfamily/Winged helix DNA-binding domain"/>
    <property type="match status" value="1"/>
</dbReference>
<dbReference type="PROSITE" id="PS51063">
    <property type="entry name" value="HTH_CRP_2"/>
    <property type="match status" value="1"/>
</dbReference>
<evidence type="ECO:0000313" key="2">
    <source>
        <dbReference type="EMBL" id="PNV57064.1"/>
    </source>
</evidence>
<reference evidence="2 3" key="1">
    <citation type="submission" date="2018-01" db="EMBL/GenBank/DDBJ databases">
        <title>Draft genome sequence of the feruloyl esterase-producing strain Lactobacillus fermentum CRL 1446, isolated from artisanal goat milk cheese.</title>
        <authorList>
            <person name="Abeijon Mukdsi M.C."/>
            <person name="Saavedra L."/>
            <person name="Gauffin Cano M.P."/>
            <person name="Hebert E.M."/>
            <person name="Medina R.B."/>
        </authorList>
    </citation>
    <scope>NUCLEOTIDE SEQUENCE [LARGE SCALE GENOMIC DNA]</scope>
    <source>
        <strain evidence="2 3">CRL 1446</strain>
    </source>
</reference>
<evidence type="ECO:0000313" key="3">
    <source>
        <dbReference type="Proteomes" id="UP000236514"/>
    </source>
</evidence>
<dbReference type="InterPro" id="IPR036388">
    <property type="entry name" value="WH-like_DNA-bd_sf"/>
</dbReference>
<gene>
    <name evidence="2" type="ORF">C1Y38_10345</name>
</gene>
<accession>A0A2K2TGE1</accession>
<evidence type="ECO:0000259" key="1">
    <source>
        <dbReference type="PROSITE" id="PS51063"/>
    </source>
</evidence>
<feature type="non-terminal residue" evidence="2">
    <location>
        <position position="1"/>
    </location>
</feature>